<dbReference type="Gene3D" id="1.10.1660.10">
    <property type="match status" value="2"/>
</dbReference>
<keyword evidence="2" id="KW-0805">Transcription regulation</keyword>
<sequence length="236" mass="24884">MVAAALGTGQVAAATGYSVQQVRVLEADGVLGPVPRAGNGYRRYSAAHVRDLRAYRDLAAAVGPVRARSVLRAARGATTHDALAVVSDAHAGLRREREHALAARRALLVVSGEAAGEAAPAASDELTVTELAGAIGVRASTLRYWERERLLAPRRSGGSGGARRYPVPEVRIARIVAELRTAGYRIPDVRRAVIALRELGDTAASLDALDARIGDVDRRYLALLRAGAVLAEIMDG</sequence>
<evidence type="ECO:0000313" key="6">
    <source>
        <dbReference type="EMBL" id="MBS4100176.1"/>
    </source>
</evidence>
<dbReference type="PANTHER" id="PTHR30204:SF69">
    <property type="entry name" value="MERR-FAMILY TRANSCRIPTIONAL REGULATOR"/>
    <property type="match status" value="1"/>
</dbReference>
<evidence type="ECO:0000256" key="4">
    <source>
        <dbReference type="ARBA" id="ARBA00023163"/>
    </source>
</evidence>
<dbReference type="SUPFAM" id="SSF46955">
    <property type="entry name" value="Putative DNA-binding domain"/>
    <property type="match status" value="2"/>
</dbReference>
<keyword evidence="4" id="KW-0804">Transcription</keyword>
<evidence type="ECO:0000259" key="5">
    <source>
        <dbReference type="PROSITE" id="PS50937"/>
    </source>
</evidence>
<feature type="domain" description="HTH merR-type" evidence="5">
    <location>
        <begin position="125"/>
        <end position="195"/>
    </location>
</feature>
<keyword evidence="7" id="KW-1185">Reference proteome</keyword>
<dbReference type="InterPro" id="IPR000551">
    <property type="entry name" value="MerR-type_HTH_dom"/>
</dbReference>
<feature type="domain" description="HTH merR-type" evidence="5">
    <location>
        <begin position="5"/>
        <end position="53"/>
    </location>
</feature>
<organism evidence="6 7">
    <name type="scientific">Tsukamurella paurometabola</name>
    <name type="common">Corynebacterium paurometabolum</name>
    <dbReference type="NCBI Taxonomy" id="2061"/>
    <lineage>
        <taxon>Bacteria</taxon>
        <taxon>Bacillati</taxon>
        <taxon>Actinomycetota</taxon>
        <taxon>Actinomycetes</taxon>
        <taxon>Mycobacteriales</taxon>
        <taxon>Tsukamurellaceae</taxon>
        <taxon>Tsukamurella</taxon>
    </lineage>
</organism>
<dbReference type="EMBL" id="JAGXOE010000004">
    <property type="protein sequence ID" value="MBS4100176.1"/>
    <property type="molecule type" value="Genomic_DNA"/>
</dbReference>
<dbReference type="SMART" id="SM00422">
    <property type="entry name" value="HTH_MERR"/>
    <property type="match status" value="2"/>
</dbReference>
<accession>A0ABS5N7C1</accession>
<keyword evidence="1" id="KW-0678">Repressor</keyword>
<dbReference type="PROSITE" id="PS50937">
    <property type="entry name" value="HTH_MERR_2"/>
    <property type="match status" value="2"/>
</dbReference>
<gene>
    <name evidence="6" type="ORF">KFZ73_02880</name>
</gene>
<evidence type="ECO:0000256" key="2">
    <source>
        <dbReference type="ARBA" id="ARBA00023015"/>
    </source>
</evidence>
<dbReference type="Proteomes" id="UP000676853">
    <property type="component" value="Unassembled WGS sequence"/>
</dbReference>
<dbReference type="InterPro" id="IPR047057">
    <property type="entry name" value="MerR_fam"/>
</dbReference>
<dbReference type="Pfam" id="PF13411">
    <property type="entry name" value="MerR_1"/>
    <property type="match status" value="2"/>
</dbReference>
<protein>
    <submittedName>
        <fullName evidence="6">MerR family transcriptional regulator</fullName>
    </submittedName>
</protein>
<keyword evidence="3" id="KW-0238">DNA-binding</keyword>
<dbReference type="InterPro" id="IPR009061">
    <property type="entry name" value="DNA-bd_dom_put_sf"/>
</dbReference>
<name>A0ABS5N7C1_TSUPA</name>
<comment type="caution">
    <text evidence="6">The sequence shown here is derived from an EMBL/GenBank/DDBJ whole genome shotgun (WGS) entry which is preliminary data.</text>
</comment>
<proteinExistence type="predicted"/>
<evidence type="ECO:0000256" key="1">
    <source>
        <dbReference type="ARBA" id="ARBA00022491"/>
    </source>
</evidence>
<reference evidence="6 7" key="1">
    <citation type="submission" date="2021-04" db="EMBL/GenBank/DDBJ databases">
        <title>Whole genome sequence analysis of a thiophenic sulfur metabolizing bacteria.</title>
        <authorList>
            <person name="Akhtar N."/>
            <person name="Akram J."/>
            <person name="Aslam A."/>
        </authorList>
    </citation>
    <scope>NUCLEOTIDE SEQUENCE [LARGE SCALE GENOMIC DNA]</scope>
    <source>
        <strain evidence="6 7">3OW</strain>
    </source>
</reference>
<evidence type="ECO:0000256" key="3">
    <source>
        <dbReference type="ARBA" id="ARBA00023125"/>
    </source>
</evidence>
<evidence type="ECO:0000313" key="7">
    <source>
        <dbReference type="Proteomes" id="UP000676853"/>
    </source>
</evidence>
<dbReference type="PANTHER" id="PTHR30204">
    <property type="entry name" value="REDOX-CYCLING DRUG-SENSING TRANSCRIPTIONAL ACTIVATOR SOXR"/>
    <property type="match status" value="1"/>
</dbReference>